<feature type="transmembrane region" description="Helical" evidence="8">
    <location>
        <begin position="215"/>
        <end position="235"/>
    </location>
</feature>
<comment type="caution">
    <text evidence="10">The sequence shown here is derived from an EMBL/GenBank/DDBJ whole genome shotgun (WGS) entry which is preliminary data.</text>
</comment>
<accession>A0A8J7TEB9</accession>
<dbReference type="Gene3D" id="2.60.40.10">
    <property type="entry name" value="Immunoglobulins"/>
    <property type="match status" value="2"/>
</dbReference>
<feature type="non-terminal residue" evidence="10">
    <location>
        <position position="345"/>
    </location>
</feature>
<evidence type="ECO:0000256" key="3">
    <source>
        <dbReference type="ARBA" id="ARBA00022729"/>
    </source>
</evidence>
<evidence type="ECO:0000256" key="6">
    <source>
        <dbReference type="ARBA" id="ARBA00023157"/>
    </source>
</evidence>
<keyword evidence="6" id="KW-1015">Disulfide bond</keyword>
<evidence type="ECO:0000256" key="1">
    <source>
        <dbReference type="ARBA" id="ARBA00004236"/>
    </source>
</evidence>
<dbReference type="InterPro" id="IPR013783">
    <property type="entry name" value="Ig-like_fold"/>
</dbReference>
<dbReference type="GO" id="GO:0005886">
    <property type="term" value="C:plasma membrane"/>
    <property type="evidence" value="ECO:0007669"/>
    <property type="project" value="UniProtKB-SubCell"/>
</dbReference>
<proteinExistence type="predicted"/>
<evidence type="ECO:0000256" key="2">
    <source>
        <dbReference type="ARBA" id="ARBA00022475"/>
    </source>
</evidence>
<dbReference type="AlphaFoldDB" id="A0A8J7TEB9"/>
<dbReference type="SMART" id="SM00409">
    <property type="entry name" value="IG"/>
    <property type="match status" value="2"/>
</dbReference>
<evidence type="ECO:0000256" key="7">
    <source>
        <dbReference type="ARBA" id="ARBA00023180"/>
    </source>
</evidence>
<evidence type="ECO:0000313" key="10">
    <source>
        <dbReference type="EMBL" id="MBN3320374.1"/>
    </source>
</evidence>
<evidence type="ECO:0000313" key="11">
    <source>
        <dbReference type="Proteomes" id="UP000736164"/>
    </source>
</evidence>
<keyword evidence="3" id="KW-0732">Signal</keyword>
<keyword evidence="7" id="KW-0325">Glycoprotein</keyword>
<dbReference type="InterPro" id="IPR003599">
    <property type="entry name" value="Ig_sub"/>
</dbReference>
<dbReference type="SUPFAM" id="SSF48726">
    <property type="entry name" value="Immunoglobulin"/>
    <property type="match status" value="2"/>
</dbReference>
<keyword evidence="2" id="KW-1003">Cell membrane</keyword>
<feature type="transmembrane region" description="Helical" evidence="8">
    <location>
        <begin position="247"/>
        <end position="272"/>
    </location>
</feature>
<evidence type="ECO:0000256" key="8">
    <source>
        <dbReference type="SAM" id="Phobius"/>
    </source>
</evidence>
<gene>
    <name evidence="10" type="primary">Igkv1d12_1</name>
    <name evidence="10" type="ORF">GTO95_0013481</name>
</gene>
<dbReference type="PANTHER" id="PTHR19433:SF133">
    <property type="entry name" value="IMMUNE-TYPE RECEPTOR 5 PRECURSOR-RELATED"/>
    <property type="match status" value="1"/>
</dbReference>
<dbReference type="InterPro" id="IPR007110">
    <property type="entry name" value="Ig-like_dom"/>
</dbReference>
<keyword evidence="11" id="KW-1185">Reference proteome</keyword>
<evidence type="ECO:0000259" key="9">
    <source>
        <dbReference type="PROSITE" id="PS50835"/>
    </source>
</evidence>
<dbReference type="Proteomes" id="UP000736164">
    <property type="component" value="Unassembled WGS sequence"/>
</dbReference>
<keyword evidence="8" id="KW-0812">Transmembrane</keyword>
<dbReference type="InterPro" id="IPR013106">
    <property type="entry name" value="Ig_V-set"/>
</dbReference>
<evidence type="ECO:0000256" key="4">
    <source>
        <dbReference type="ARBA" id="ARBA00022859"/>
    </source>
</evidence>
<sequence length="345" mass="38721">SHKKIFYVLKVVSLMADISQPPLKYSVRLGDSVTMECYFPQDKMARWICFKQSFGQAPQNIVHSYSNSEGTVFHEEFKDKPRFTAQKSKTSFNLTLSNIEPGDIAVYYCGVIYVNLIQFGNGTFLILTGNIVQQPVSVPVKPGDEVTIQCTVHTETCEGEPNVYWLRIGSGESLPGVIYTHGNRSDQCEGSSKAKLPAQSCVYNLPKRNLSPSDAGIYFCAVVTCWEIVFGNGTVLEITGVGREVTLNYFTLVLLTTNIVSVVLITFLAYSLMKKHKTAFSKVTHLGAFFHQHTRESSNYKQNLDTEVLNYTALSFTESDARPGRKRTEMDRQAVYSQVQYKQCN</sequence>
<dbReference type="SMART" id="SM00406">
    <property type="entry name" value="IGv"/>
    <property type="match status" value="2"/>
</dbReference>
<dbReference type="InterPro" id="IPR052051">
    <property type="entry name" value="TCR_complex_component"/>
</dbReference>
<keyword evidence="5 8" id="KW-0472">Membrane</keyword>
<keyword evidence="4" id="KW-0391">Immunity</keyword>
<keyword evidence="8" id="KW-1133">Transmembrane helix</keyword>
<dbReference type="CDD" id="cd00099">
    <property type="entry name" value="IgV"/>
    <property type="match status" value="2"/>
</dbReference>
<feature type="domain" description="Ig-like" evidence="9">
    <location>
        <begin position="129"/>
        <end position="222"/>
    </location>
</feature>
<dbReference type="PROSITE" id="PS50835">
    <property type="entry name" value="IG_LIKE"/>
    <property type="match status" value="1"/>
</dbReference>
<dbReference type="GO" id="GO:0002376">
    <property type="term" value="P:immune system process"/>
    <property type="evidence" value="ECO:0007669"/>
    <property type="project" value="UniProtKB-KW"/>
</dbReference>
<dbReference type="InterPro" id="IPR036179">
    <property type="entry name" value="Ig-like_dom_sf"/>
</dbReference>
<evidence type="ECO:0000256" key="5">
    <source>
        <dbReference type="ARBA" id="ARBA00023136"/>
    </source>
</evidence>
<dbReference type="EMBL" id="JAAWVO010051241">
    <property type="protein sequence ID" value="MBN3320374.1"/>
    <property type="molecule type" value="Genomic_DNA"/>
</dbReference>
<feature type="non-terminal residue" evidence="10">
    <location>
        <position position="1"/>
    </location>
</feature>
<dbReference type="PANTHER" id="PTHR19433">
    <property type="entry name" value="T-CELL RECEPTOR ALPHA CHAIN V REGION-RELATED"/>
    <property type="match status" value="1"/>
</dbReference>
<reference evidence="10" key="1">
    <citation type="journal article" date="2021" name="Cell">
        <title>Tracing the genetic footprints of vertebrate landing in non-teleost ray-finned fishes.</title>
        <authorList>
            <person name="Bi X."/>
            <person name="Wang K."/>
            <person name="Yang L."/>
            <person name="Pan H."/>
            <person name="Jiang H."/>
            <person name="Wei Q."/>
            <person name="Fang M."/>
            <person name="Yu H."/>
            <person name="Zhu C."/>
            <person name="Cai Y."/>
            <person name="He Y."/>
            <person name="Gan X."/>
            <person name="Zeng H."/>
            <person name="Yu D."/>
            <person name="Zhu Y."/>
            <person name="Jiang H."/>
            <person name="Qiu Q."/>
            <person name="Yang H."/>
            <person name="Zhang Y.E."/>
            <person name="Wang W."/>
            <person name="Zhu M."/>
            <person name="He S."/>
            <person name="Zhang G."/>
        </authorList>
    </citation>
    <scope>NUCLEOTIDE SEQUENCE</scope>
    <source>
        <strain evidence="10">Allg_001</strain>
    </source>
</reference>
<dbReference type="Pfam" id="PF07686">
    <property type="entry name" value="V-set"/>
    <property type="match status" value="2"/>
</dbReference>
<dbReference type="GO" id="GO:0009617">
    <property type="term" value="P:response to bacterium"/>
    <property type="evidence" value="ECO:0007669"/>
    <property type="project" value="TreeGrafter"/>
</dbReference>
<name>A0A8J7TEB9_ATRSP</name>
<protein>
    <submittedName>
        <fullName evidence="10">KVD12 protein</fullName>
    </submittedName>
</protein>
<organism evidence="10 11">
    <name type="scientific">Atractosteus spatula</name>
    <name type="common">Alligator gar</name>
    <name type="synonym">Lepisosteus spatula</name>
    <dbReference type="NCBI Taxonomy" id="7917"/>
    <lineage>
        <taxon>Eukaryota</taxon>
        <taxon>Metazoa</taxon>
        <taxon>Chordata</taxon>
        <taxon>Craniata</taxon>
        <taxon>Vertebrata</taxon>
        <taxon>Euteleostomi</taxon>
        <taxon>Actinopterygii</taxon>
        <taxon>Neopterygii</taxon>
        <taxon>Holostei</taxon>
        <taxon>Semionotiformes</taxon>
        <taxon>Lepisosteidae</taxon>
        <taxon>Atractosteus</taxon>
    </lineage>
</organism>
<comment type="subcellular location">
    <subcellularLocation>
        <location evidence="1">Cell membrane</location>
    </subcellularLocation>
</comment>